<feature type="domain" description="DNA-directed RNA polymerase III subunit RPC3 winged-helix" evidence="12">
    <location>
        <begin position="503"/>
        <end position="575"/>
    </location>
</feature>
<dbReference type="InterPro" id="IPR008806">
    <property type="entry name" value="RNA_pol_III_Rpc82_C"/>
</dbReference>
<comment type="function">
    <text evidence="7 8">DNA-dependent RNA polymerase catalyzes the transcription of DNA into RNA using the four ribonucleoside triphosphates as substrates. Specific core component of RNA polymerase III which synthesizes small RNAs, such as 5S rRNA and tRNAs.</text>
</comment>
<proteinExistence type="inferred from homology"/>
<evidence type="ECO:0000256" key="7">
    <source>
        <dbReference type="ARBA" id="ARBA00025127"/>
    </source>
</evidence>
<dbReference type="InterPro" id="IPR055207">
    <property type="entry name" value="POLR3C_WHD"/>
</dbReference>
<dbReference type="Pfam" id="PF22536">
    <property type="entry name" value="WHD_POLR3C"/>
    <property type="match status" value="1"/>
</dbReference>
<comment type="subunit">
    <text evidence="2 8">Component of the RNA polymerase III (Pol III) complex consisting of 17 subunits.</text>
</comment>
<evidence type="ECO:0000256" key="3">
    <source>
        <dbReference type="ARBA" id="ARBA00016689"/>
    </source>
</evidence>
<evidence type="ECO:0000256" key="5">
    <source>
        <dbReference type="ARBA" id="ARBA00023163"/>
    </source>
</evidence>
<evidence type="ECO:0000313" key="14">
    <source>
        <dbReference type="Proteomes" id="UP001623330"/>
    </source>
</evidence>
<evidence type="ECO:0000256" key="6">
    <source>
        <dbReference type="ARBA" id="ARBA00023242"/>
    </source>
</evidence>
<evidence type="ECO:0000259" key="12">
    <source>
        <dbReference type="Pfam" id="PF22536"/>
    </source>
</evidence>
<evidence type="ECO:0000259" key="11">
    <source>
        <dbReference type="Pfam" id="PF08221"/>
    </source>
</evidence>
<evidence type="ECO:0000256" key="2">
    <source>
        <dbReference type="ARBA" id="ARBA00011206"/>
    </source>
</evidence>
<reference evidence="13 14" key="1">
    <citation type="submission" date="2024-05" db="EMBL/GenBank/DDBJ databases">
        <title>Long read based assembly of the Candida bracarensis genome reveals expanded adhesin content.</title>
        <authorList>
            <person name="Marcet-Houben M."/>
            <person name="Ksiezopolska E."/>
            <person name="Gabaldon T."/>
        </authorList>
    </citation>
    <scope>NUCLEOTIDE SEQUENCE [LARGE SCALE GENOMIC DNA]</scope>
    <source>
        <strain evidence="13 14">CBM6</strain>
    </source>
</reference>
<dbReference type="PANTHER" id="PTHR12949:SF0">
    <property type="entry name" value="DNA-DIRECTED RNA POLYMERASE III SUBUNIT RPC3"/>
    <property type="match status" value="1"/>
</dbReference>
<keyword evidence="5 8" id="KW-0804">Transcription</keyword>
<protein>
    <recommendedName>
        <fullName evidence="3 8">DNA-directed RNA polymerase III subunit RPC3</fullName>
        <shortName evidence="8">RNA polymerase III subunit C3</shortName>
    </recommendedName>
</protein>
<dbReference type="Pfam" id="PF20912">
    <property type="entry name" value="RPC3_helical"/>
    <property type="match status" value="1"/>
</dbReference>
<evidence type="ECO:0000256" key="1">
    <source>
        <dbReference type="ARBA" id="ARBA00004123"/>
    </source>
</evidence>
<keyword evidence="14" id="KW-1185">Reference proteome</keyword>
<dbReference type="Proteomes" id="UP001623330">
    <property type="component" value="Unassembled WGS sequence"/>
</dbReference>
<evidence type="ECO:0000256" key="9">
    <source>
        <dbReference type="SAM" id="MobiDB-lite"/>
    </source>
</evidence>
<dbReference type="Pfam" id="PF05645">
    <property type="entry name" value="RNA_pol_Rpc82"/>
    <property type="match status" value="1"/>
</dbReference>
<organism evidence="13 14">
    <name type="scientific">Nakaseomyces bracarensis</name>
    <dbReference type="NCBI Taxonomy" id="273131"/>
    <lineage>
        <taxon>Eukaryota</taxon>
        <taxon>Fungi</taxon>
        <taxon>Dikarya</taxon>
        <taxon>Ascomycota</taxon>
        <taxon>Saccharomycotina</taxon>
        <taxon>Saccharomycetes</taxon>
        <taxon>Saccharomycetales</taxon>
        <taxon>Saccharomycetaceae</taxon>
        <taxon>Nakaseomyces</taxon>
    </lineage>
</organism>
<dbReference type="InterPro" id="IPR013197">
    <property type="entry name" value="RNA_pol_III_RPC82-rel_HTH"/>
</dbReference>
<sequence length="664" mass="75947">MDVLSGITASVNGTPVETNSAAPNANKDTTSETYNSTPALSTEGLMTFSSLEQRNVHPEKFLYTEIVKAHLGETASIIIGLLLSLGRLTVREIYDKLEYKMSIDSIRRTLVSLTQLRCVKYLEESNRGSKIKTYYYYNEDGLHLLLYSGLIVDDFSSRFPEGKRLVVSEIIQNILTLGSLSLQDYLKSGNFDVPQHEISSIFVELCEMGFLARLTKFDYIPIQDLWSLLYEKEYNSLPRNSTLSDLKKRTEAKNKAKVEFHNLLEASTDLSKLIKIDPTTSLRTVSPNVPLTINIKRFLKSRRTRQLINFAKARVGFIPSQIYKAALKMTENKAPYFFDPLSETGLLQDLDEANGMKDELELLEEKTPGVTFSAIDVSKYIPKTLKLHGSLIYERKNNKRPQQEEPNQNTKKLKTEDGFVIPQLPKNNKISEEEENNENNNIEDDNEDINTDLDSDDITTINGHLKILAASPVSFVKEVQPNVFYIPYSSLIPQLREFVYDYIIASTLGPPSLRIRRCIKENKLVSEKVINTMALMREKDIRTTIGALIKYNAVEIQEVPRTADRSASRSVFLFRCNESHSYNFVKQNLAWNLANLIYKKEKLKSDNKTLLQKANRDDVKGKEKDLLLPSELNQLKMVNERELNVFSRFSRGLTLWEVFKFFKT</sequence>
<comment type="caution">
    <text evidence="13">The sequence shown here is derived from an EMBL/GenBank/DDBJ whole genome shotgun (WGS) entry which is preliminary data.</text>
</comment>
<evidence type="ECO:0000313" key="13">
    <source>
        <dbReference type="EMBL" id="KAL3234645.1"/>
    </source>
</evidence>
<name>A0ABR4P094_9SACH</name>
<dbReference type="Pfam" id="PF08221">
    <property type="entry name" value="HTH_9"/>
    <property type="match status" value="1"/>
</dbReference>
<feature type="compositionally biased region" description="Polar residues" evidence="9">
    <location>
        <begin position="7"/>
        <end position="36"/>
    </location>
</feature>
<feature type="region of interest" description="Disordered" evidence="9">
    <location>
        <begin position="393"/>
        <end position="454"/>
    </location>
</feature>
<feature type="compositionally biased region" description="Acidic residues" evidence="9">
    <location>
        <begin position="432"/>
        <end position="454"/>
    </location>
</feature>
<feature type="region of interest" description="Disordered" evidence="9">
    <location>
        <begin position="1"/>
        <end position="36"/>
    </location>
</feature>
<accession>A0ABR4P094</accession>
<evidence type="ECO:0000256" key="8">
    <source>
        <dbReference type="RuleBase" id="RU367076"/>
    </source>
</evidence>
<feature type="domain" description="RNA polymerase III Rpc82 C -terminal" evidence="10">
    <location>
        <begin position="200"/>
        <end position="495"/>
    </location>
</feature>
<evidence type="ECO:0000256" key="4">
    <source>
        <dbReference type="ARBA" id="ARBA00022478"/>
    </source>
</evidence>
<comment type="similarity">
    <text evidence="8">Belongs to the RNA polymerase beta chain family.</text>
</comment>
<dbReference type="EMBL" id="JBEVYD010000003">
    <property type="protein sequence ID" value="KAL3234645.1"/>
    <property type="molecule type" value="Genomic_DNA"/>
</dbReference>
<dbReference type="InterPro" id="IPR036388">
    <property type="entry name" value="WH-like_DNA-bd_sf"/>
</dbReference>
<keyword evidence="6 8" id="KW-0539">Nucleus</keyword>
<dbReference type="InterPro" id="IPR039748">
    <property type="entry name" value="RPC3"/>
</dbReference>
<dbReference type="GO" id="GO:0000428">
    <property type="term" value="C:DNA-directed RNA polymerase complex"/>
    <property type="evidence" value="ECO:0007669"/>
    <property type="project" value="UniProtKB-KW"/>
</dbReference>
<feature type="domain" description="RNA polymerase III subunit RPC82-related helix-turn-helix" evidence="11">
    <location>
        <begin position="61"/>
        <end position="124"/>
    </location>
</feature>
<dbReference type="PANTHER" id="PTHR12949">
    <property type="entry name" value="RNA POLYMERASE III DNA DIRECTED -RELATED"/>
    <property type="match status" value="1"/>
</dbReference>
<dbReference type="Gene3D" id="1.10.10.10">
    <property type="entry name" value="Winged helix-like DNA-binding domain superfamily/Winged helix DNA-binding domain"/>
    <property type="match status" value="2"/>
</dbReference>
<evidence type="ECO:0000259" key="10">
    <source>
        <dbReference type="Pfam" id="PF05645"/>
    </source>
</evidence>
<gene>
    <name evidence="13" type="ORF">RNJ44_03407</name>
</gene>
<keyword evidence="4 8" id="KW-0240">DNA-directed RNA polymerase</keyword>
<comment type="subcellular location">
    <subcellularLocation>
        <location evidence="1 8">Nucleus</location>
    </subcellularLocation>
</comment>